<feature type="chain" id="PRO_5038944920" description="SLH domain-containing protein" evidence="2">
    <location>
        <begin position="24"/>
        <end position="665"/>
    </location>
</feature>
<dbReference type="OrthoDB" id="9816557at2"/>
<dbReference type="AlphaFoldDB" id="A0A1Q8Q9X4"/>
<keyword evidence="1 2" id="KW-0732">Signal</keyword>
<dbReference type="SMART" id="SM00047">
    <property type="entry name" value="LYZ2"/>
    <property type="match status" value="1"/>
</dbReference>
<dbReference type="InterPro" id="IPR051465">
    <property type="entry name" value="Cell_Envelope_Struct_Comp"/>
</dbReference>
<sequence length="665" mass="72510">MKKAFSIMMALLLLFPLFQPLNVKVEAAADDVTGITLEKEIRAIINAGIMGGYADGTYRPGNNVTREEFATFLARALDLPEGPAVFSDVSATAALAPYIQASAAAGIVKGTTDGKFHPKATITRKDMAMMISNALQYLKLDAVYTEPTFTDVSTLGEAYKTAIGKSVSLKIINGVSKDQFAPFATATRDQASAFIYRLLKANGIVPEEIEPPVRPYRTANIDANGNISYASLSYETYEQAKNVMVNRGDELLFENGRIIKMKDNSGVVFTRPLTGSGGTVNLYTDPELKTAKTYVTGNSMTATTFPYPTAEVKYVTSTDKYVQVYLGGENYYMKPSDAMMVPFEGAAGRSFYENAGGSLVHQIYIVETGKYVSYSMGAAPAFMKTGTKYYSWDGFTFYNESGSLVGRAYQYFQYLSARASSSYSAAELDAYIMAALAEREKGGLAKYKDATKKSKLIGLGATLKKVESEKRVNALLILAMAIHESDYGISNHAQTNNNLFGIGVVDSNHTQGVSFSTVEEGVSILANVYLNGDYIDSKGNQGAGYLKTNTWRSYGAAPGTKANGINVKYASDPYWGAKVAGHMYRIDKALGGKDYKKYTLGFTSETGLNVRNEPNSSAPIQFTYNMTRMPVTILEKGTWHKVISDNLATREGYVHSHYVNLLQLP</sequence>
<evidence type="ECO:0000259" key="3">
    <source>
        <dbReference type="PROSITE" id="PS51272"/>
    </source>
</evidence>
<feature type="domain" description="SLH" evidence="3">
    <location>
        <begin position="88"/>
        <end position="145"/>
    </location>
</feature>
<dbReference type="Gene3D" id="2.30.30.40">
    <property type="entry name" value="SH3 Domains"/>
    <property type="match status" value="1"/>
</dbReference>
<dbReference type="RefSeq" id="WP_075396958.1">
    <property type="nucleotide sequence ID" value="NZ_MSDU01000003.1"/>
</dbReference>
<dbReference type="Gene3D" id="1.10.530.10">
    <property type="match status" value="1"/>
</dbReference>
<evidence type="ECO:0000256" key="1">
    <source>
        <dbReference type="ARBA" id="ARBA00022729"/>
    </source>
</evidence>
<dbReference type="Pfam" id="PF01832">
    <property type="entry name" value="Glucosaminidase"/>
    <property type="match status" value="1"/>
</dbReference>
<protein>
    <recommendedName>
        <fullName evidence="3">SLH domain-containing protein</fullName>
    </recommendedName>
</protein>
<dbReference type="Proteomes" id="UP000185568">
    <property type="component" value="Unassembled WGS sequence"/>
</dbReference>
<keyword evidence="5" id="KW-1185">Reference proteome</keyword>
<dbReference type="InterPro" id="IPR002901">
    <property type="entry name" value="MGlyc_endo_b_GlcNAc-like_dom"/>
</dbReference>
<dbReference type="PROSITE" id="PS51272">
    <property type="entry name" value="SLH"/>
    <property type="match status" value="3"/>
</dbReference>
<dbReference type="GO" id="GO:0004040">
    <property type="term" value="F:amidase activity"/>
    <property type="evidence" value="ECO:0007669"/>
    <property type="project" value="InterPro"/>
</dbReference>
<dbReference type="InterPro" id="IPR001119">
    <property type="entry name" value="SLH_dom"/>
</dbReference>
<name>A0A1Q8Q9X4_9BACI</name>
<accession>A0A1Q8Q9X4</accession>
<gene>
    <name evidence="4" type="ORF">BTO30_01625</name>
</gene>
<organism evidence="4 5">
    <name type="scientific">Domibacillus antri</name>
    <dbReference type="NCBI Taxonomy" id="1714264"/>
    <lineage>
        <taxon>Bacteria</taxon>
        <taxon>Bacillati</taxon>
        <taxon>Bacillota</taxon>
        <taxon>Bacilli</taxon>
        <taxon>Bacillales</taxon>
        <taxon>Bacillaceae</taxon>
        <taxon>Domibacillus</taxon>
    </lineage>
</organism>
<comment type="caution">
    <text evidence="4">The sequence shown here is derived from an EMBL/GenBank/DDBJ whole genome shotgun (WGS) entry which is preliminary data.</text>
</comment>
<dbReference type="PANTHER" id="PTHR43308">
    <property type="entry name" value="OUTER MEMBRANE PROTEIN ALPHA-RELATED"/>
    <property type="match status" value="1"/>
</dbReference>
<feature type="domain" description="SLH" evidence="3">
    <location>
        <begin position="24"/>
        <end position="87"/>
    </location>
</feature>
<feature type="domain" description="SLH" evidence="3">
    <location>
        <begin position="146"/>
        <end position="209"/>
    </location>
</feature>
<evidence type="ECO:0000313" key="4">
    <source>
        <dbReference type="EMBL" id="OLN24139.1"/>
    </source>
</evidence>
<dbReference type="STRING" id="1714264.BTO30_01625"/>
<evidence type="ECO:0000313" key="5">
    <source>
        <dbReference type="Proteomes" id="UP000185568"/>
    </source>
</evidence>
<feature type="signal peptide" evidence="2">
    <location>
        <begin position="1"/>
        <end position="23"/>
    </location>
</feature>
<evidence type="ECO:0000256" key="2">
    <source>
        <dbReference type="SAM" id="SignalP"/>
    </source>
</evidence>
<dbReference type="PANTHER" id="PTHR43308:SF5">
    <property type="entry name" value="S-LAYER PROTEIN _ PEPTIDOGLYCAN ENDO-BETA-N-ACETYLGLUCOSAMINIDASE"/>
    <property type="match status" value="1"/>
</dbReference>
<reference evidence="4 5" key="1">
    <citation type="submission" date="2016-12" db="EMBL/GenBank/DDBJ databases">
        <title>Domibacillus antri genome sequencing.</title>
        <authorList>
            <person name="Verma A."/>
            <person name="Krishnamurthi S."/>
        </authorList>
    </citation>
    <scope>NUCLEOTIDE SEQUENCE [LARGE SCALE GENOMIC DNA]</scope>
    <source>
        <strain evidence="4 5">XD80</strain>
    </source>
</reference>
<dbReference type="EMBL" id="MSDU01000003">
    <property type="protein sequence ID" value="OLN24139.1"/>
    <property type="molecule type" value="Genomic_DNA"/>
</dbReference>
<dbReference type="Pfam" id="PF00395">
    <property type="entry name" value="SLH"/>
    <property type="match status" value="3"/>
</dbReference>
<proteinExistence type="predicted"/>